<dbReference type="SMART" id="SM00563">
    <property type="entry name" value="PlsC"/>
    <property type="match status" value="1"/>
</dbReference>
<feature type="region of interest" description="Disordered" evidence="3">
    <location>
        <begin position="228"/>
        <end position="249"/>
    </location>
</feature>
<keyword evidence="2 6" id="KW-0012">Acyltransferase</keyword>
<keyword evidence="1 6" id="KW-0808">Transferase</keyword>
<keyword evidence="4" id="KW-0472">Membrane</keyword>
<dbReference type="Proteomes" id="UP000198280">
    <property type="component" value="Unassembled WGS sequence"/>
</dbReference>
<protein>
    <submittedName>
        <fullName evidence="6">1-acyl-sn-glycerol-3-phosphate acyltransferases</fullName>
    </submittedName>
</protein>
<keyword evidence="7" id="KW-1185">Reference proteome</keyword>
<dbReference type="GO" id="GO:0006654">
    <property type="term" value="P:phosphatidic acid biosynthetic process"/>
    <property type="evidence" value="ECO:0007669"/>
    <property type="project" value="TreeGrafter"/>
</dbReference>
<dbReference type="PANTHER" id="PTHR10434">
    <property type="entry name" value="1-ACYL-SN-GLYCEROL-3-PHOSPHATE ACYLTRANSFERASE"/>
    <property type="match status" value="1"/>
</dbReference>
<evidence type="ECO:0000313" key="7">
    <source>
        <dbReference type="Proteomes" id="UP000198280"/>
    </source>
</evidence>
<name>A0A239KU12_9ACTN</name>
<dbReference type="AlphaFoldDB" id="A0A239KU12"/>
<keyword evidence="4" id="KW-0812">Transmembrane</keyword>
<gene>
    <name evidence="6" type="ORF">SAMN05216252_11737</name>
</gene>
<evidence type="ECO:0000256" key="1">
    <source>
        <dbReference type="ARBA" id="ARBA00022679"/>
    </source>
</evidence>
<evidence type="ECO:0000256" key="3">
    <source>
        <dbReference type="SAM" id="MobiDB-lite"/>
    </source>
</evidence>
<dbReference type="InterPro" id="IPR002123">
    <property type="entry name" value="Plipid/glycerol_acylTrfase"/>
</dbReference>
<sequence length="249" mass="27311">MTGRSHNPYGFWYRLAAAIAKPVLFVLVRHRWRGHEHIPAEGGFITAVNHISYFDPLTYGHFQYNTGRPPRLLAKASLFKIPFVGMVLHKTGQIPVHRGTADAATALRDAIAAVNKGECVAVYPEGTVTRDPKLWPMTAKTGAARIALTTGAPVIPVAQWGAHRIAPPYARGGRGNRRVWLVPRQTVHVVAGPPVDLSRHHGKDITPDVLKAATEDIMDAITALLANIRGEQPPAERHSTRRSARQHAE</sequence>
<evidence type="ECO:0000256" key="4">
    <source>
        <dbReference type="SAM" id="Phobius"/>
    </source>
</evidence>
<evidence type="ECO:0000259" key="5">
    <source>
        <dbReference type="SMART" id="SM00563"/>
    </source>
</evidence>
<feature type="compositionally biased region" description="Basic residues" evidence="3">
    <location>
        <begin position="239"/>
        <end position="249"/>
    </location>
</feature>
<organism evidence="6 7">
    <name type="scientific">Actinacidiphila glaucinigra</name>
    <dbReference type="NCBI Taxonomy" id="235986"/>
    <lineage>
        <taxon>Bacteria</taxon>
        <taxon>Bacillati</taxon>
        <taxon>Actinomycetota</taxon>
        <taxon>Actinomycetes</taxon>
        <taxon>Kitasatosporales</taxon>
        <taxon>Streptomycetaceae</taxon>
        <taxon>Actinacidiphila</taxon>
    </lineage>
</organism>
<dbReference type="GO" id="GO:0003841">
    <property type="term" value="F:1-acylglycerol-3-phosphate O-acyltransferase activity"/>
    <property type="evidence" value="ECO:0007669"/>
    <property type="project" value="TreeGrafter"/>
</dbReference>
<reference evidence="6 7" key="1">
    <citation type="submission" date="2017-06" db="EMBL/GenBank/DDBJ databases">
        <authorList>
            <person name="Kim H.J."/>
            <person name="Triplett B.A."/>
        </authorList>
    </citation>
    <scope>NUCLEOTIDE SEQUENCE [LARGE SCALE GENOMIC DNA]</scope>
    <source>
        <strain evidence="6 7">CGMCC 4.1858</strain>
    </source>
</reference>
<dbReference type="OrthoDB" id="9806008at2"/>
<evidence type="ECO:0000313" key="6">
    <source>
        <dbReference type="EMBL" id="SNT21701.1"/>
    </source>
</evidence>
<dbReference type="Pfam" id="PF01553">
    <property type="entry name" value="Acyltransferase"/>
    <property type="match status" value="1"/>
</dbReference>
<evidence type="ECO:0000256" key="2">
    <source>
        <dbReference type="ARBA" id="ARBA00023315"/>
    </source>
</evidence>
<dbReference type="PANTHER" id="PTHR10434:SF55">
    <property type="entry name" value="POSSIBLE ACYLTRANSFERASE"/>
    <property type="match status" value="1"/>
</dbReference>
<dbReference type="EMBL" id="FZOF01000017">
    <property type="protein sequence ID" value="SNT21701.1"/>
    <property type="molecule type" value="Genomic_DNA"/>
</dbReference>
<dbReference type="GO" id="GO:0005886">
    <property type="term" value="C:plasma membrane"/>
    <property type="evidence" value="ECO:0007669"/>
    <property type="project" value="TreeGrafter"/>
</dbReference>
<accession>A0A239KU12</accession>
<feature type="transmembrane region" description="Helical" evidence="4">
    <location>
        <begin position="12"/>
        <end position="28"/>
    </location>
</feature>
<dbReference type="CDD" id="cd07989">
    <property type="entry name" value="LPLAT_AGPAT-like"/>
    <property type="match status" value="1"/>
</dbReference>
<feature type="domain" description="Phospholipid/glycerol acyltransferase" evidence="5">
    <location>
        <begin position="44"/>
        <end position="162"/>
    </location>
</feature>
<keyword evidence="4" id="KW-1133">Transmembrane helix</keyword>
<dbReference type="SUPFAM" id="SSF69593">
    <property type="entry name" value="Glycerol-3-phosphate (1)-acyltransferase"/>
    <property type="match status" value="1"/>
</dbReference>
<dbReference type="RefSeq" id="WP_089226600.1">
    <property type="nucleotide sequence ID" value="NZ_FZOF01000017.1"/>
</dbReference>
<proteinExistence type="predicted"/>